<name>A0ABM1R6X2_CAMSA</name>
<sequence>MTVMYLWAFGNKPPSNMMVICPYSTFLGDIIDFLQKFGFNIIQPFPCHAPYSESLWTRFILEDSWELEFEEDKCSETGEHAAWVCSVCDDISGQGFENFKKHLKSREHFKKHLKSREHELEMNEDAVESADEAPLDSLASTMDKISLHAGHNINHVGKNMVVAGAVVPCLSVQEATEGKILQAHLRTNGRREEE</sequence>
<accession>A0ABM1R6X2</accession>
<protein>
    <submittedName>
        <fullName evidence="2">Uncharacterized protein LOC109130029</fullName>
    </submittedName>
</protein>
<evidence type="ECO:0000313" key="2">
    <source>
        <dbReference type="RefSeq" id="XP_019094760.1"/>
    </source>
</evidence>
<dbReference type="RefSeq" id="XP_019094760.1">
    <property type="nucleotide sequence ID" value="XM_019239215.1"/>
</dbReference>
<reference evidence="2" key="2">
    <citation type="submission" date="2025-08" db="UniProtKB">
        <authorList>
            <consortium name="RefSeq"/>
        </authorList>
    </citation>
    <scope>IDENTIFICATION</scope>
    <source>
        <tissue evidence="2">Leaf</tissue>
    </source>
</reference>
<reference evidence="1" key="1">
    <citation type="journal article" date="2014" name="Nat. Commun.">
        <title>The emerging biofuel crop Camelina sativa retains a highly undifferentiated hexaploid genome structure.</title>
        <authorList>
            <person name="Kagale S."/>
            <person name="Koh C."/>
            <person name="Nixon J."/>
            <person name="Bollina V."/>
            <person name="Clarke W.E."/>
            <person name="Tuteja R."/>
            <person name="Spillane C."/>
            <person name="Robinson S.J."/>
            <person name="Links M.G."/>
            <person name="Clarke C."/>
            <person name="Higgins E.E."/>
            <person name="Huebert T."/>
            <person name="Sharpe A.G."/>
            <person name="Parkin I.A."/>
        </authorList>
    </citation>
    <scope>NUCLEOTIDE SEQUENCE [LARGE SCALE GENOMIC DNA]</scope>
    <source>
        <strain evidence="1">cv. DH55</strain>
    </source>
</reference>
<evidence type="ECO:0000313" key="1">
    <source>
        <dbReference type="Proteomes" id="UP000694864"/>
    </source>
</evidence>
<organism evidence="1 2">
    <name type="scientific">Camelina sativa</name>
    <name type="common">False flax</name>
    <name type="synonym">Myagrum sativum</name>
    <dbReference type="NCBI Taxonomy" id="90675"/>
    <lineage>
        <taxon>Eukaryota</taxon>
        <taxon>Viridiplantae</taxon>
        <taxon>Streptophyta</taxon>
        <taxon>Embryophyta</taxon>
        <taxon>Tracheophyta</taxon>
        <taxon>Spermatophyta</taxon>
        <taxon>Magnoliopsida</taxon>
        <taxon>eudicotyledons</taxon>
        <taxon>Gunneridae</taxon>
        <taxon>Pentapetalae</taxon>
        <taxon>rosids</taxon>
        <taxon>malvids</taxon>
        <taxon>Brassicales</taxon>
        <taxon>Brassicaceae</taxon>
        <taxon>Camelineae</taxon>
        <taxon>Camelina</taxon>
    </lineage>
</organism>
<keyword evidence="1" id="KW-1185">Reference proteome</keyword>
<gene>
    <name evidence="2" type="primary">LOC109130029</name>
</gene>
<proteinExistence type="predicted"/>
<dbReference type="Proteomes" id="UP000694864">
    <property type="component" value="Chromosome 17"/>
</dbReference>
<dbReference type="GeneID" id="109130029"/>